<protein>
    <recommendedName>
        <fullName evidence="1">HTH luxR-type domain-containing protein</fullName>
    </recommendedName>
</protein>
<dbReference type="Gene3D" id="1.10.10.10">
    <property type="entry name" value="Winged helix-like DNA-binding domain superfamily/Winged helix DNA-binding domain"/>
    <property type="match status" value="1"/>
</dbReference>
<dbReference type="EMBL" id="MKIP01000044">
    <property type="protein sequence ID" value="OLP59768.1"/>
    <property type="molecule type" value="Genomic_DNA"/>
</dbReference>
<evidence type="ECO:0000313" key="2">
    <source>
        <dbReference type="EMBL" id="OLP59768.1"/>
    </source>
</evidence>
<evidence type="ECO:0000259" key="1">
    <source>
        <dbReference type="SMART" id="SM00421"/>
    </source>
</evidence>
<accession>A0A1Q9AWH2</accession>
<keyword evidence="3" id="KW-1185">Reference proteome</keyword>
<dbReference type="AlphaFoldDB" id="A0A1Q9AWH2"/>
<sequence length="383" mass="41527">MSASSMTCSAFFIQGSWMPIQTIDILEHIYTAALIPEEWNGVIDRFSAHLNARGGSLFILVDGELYWEAPSATKKIMEDYIAGGWDKNNPRLDGLLARAHPGFVRDSDVCHGDHESLPIVTEFLRPRDIAYTTATVIKGTHDDLAVFSVDRGRAAGSFTQEDIGWLDALRPHLARSIALSSRLRLKQAATATATLSMVGIPAAVIGRNRSVKATNDLFDKLCGTLFLPSAYGGLSLSDPRANLALKEALSPIARSGTKVRSIPLRNADGIVGVLHAVPAYFHARDILGDGGTLIALAQPKDAALIEPEWLRWLYDLSPVEATVAALLARGFTAGDIAVERRTSISSVRSHVKSLLRKTGLTRQTDFVRSIASLAAIEPLTLHR</sequence>
<dbReference type="SUPFAM" id="SSF46894">
    <property type="entry name" value="C-terminal effector domain of the bipartite response regulators"/>
    <property type="match status" value="1"/>
</dbReference>
<comment type="caution">
    <text evidence="2">The sequence shown here is derived from an EMBL/GenBank/DDBJ whole genome shotgun (WGS) entry which is preliminary data.</text>
</comment>
<dbReference type="CDD" id="cd06170">
    <property type="entry name" value="LuxR_C_like"/>
    <property type="match status" value="1"/>
</dbReference>
<organism evidence="2 3">
    <name type="scientific">Xaviernesmea oryzae</name>
    <dbReference type="NCBI Taxonomy" id="464029"/>
    <lineage>
        <taxon>Bacteria</taxon>
        <taxon>Pseudomonadati</taxon>
        <taxon>Pseudomonadota</taxon>
        <taxon>Alphaproteobacteria</taxon>
        <taxon>Hyphomicrobiales</taxon>
        <taxon>Rhizobiaceae</taxon>
        <taxon>Rhizobium/Agrobacterium group</taxon>
        <taxon>Xaviernesmea</taxon>
    </lineage>
</organism>
<name>A0A1Q9AWH2_9HYPH</name>
<dbReference type="InterPro" id="IPR016032">
    <property type="entry name" value="Sig_transdc_resp-reg_C-effctor"/>
</dbReference>
<dbReference type="SMART" id="SM00421">
    <property type="entry name" value="HTH_LUXR"/>
    <property type="match status" value="1"/>
</dbReference>
<feature type="domain" description="HTH luxR-type" evidence="1">
    <location>
        <begin position="313"/>
        <end position="370"/>
    </location>
</feature>
<gene>
    <name evidence="2" type="ORF">BJF93_21890</name>
</gene>
<dbReference type="InterPro" id="IPR036388">
    <property type="entry name" value="WH-like_DNA-bd_sf"/>
</dbReference>
<dbReference type="InterPro" id="IPR000792">
    <property type="entry name" value="Tscrpt_reg_LuxR_C"/>
</dbReference>
<dbReference type="Proteomes" id="UP000186364">
    <property type="component" value="Unassembled WGS sequence"/>
</dbReference>
<dbReference type="GO" id="GO:0006355">
    <property type="term" value="P:regulation of DNA-templated transcription"/>
    <property type="evidence" value="ECO:0007669"/>
    <property type="project" value="InterPro"/>
</dbReference>
<evidence type="ECO:0000313" key="3">
    <source>
        <dbReference type="Proteomes" id="UP000186364"/>
    </source>
</evidence>
<dbReference type="GO" id="GO:0003677">
    <property type="term" value="F:DNA binding"/>
    <property type="evidence" value="ECO:0007669"/>
    <property type="project" value="InterPro"/>
</dbReference>
<proteinExistence type="predicted"/>
<reference evidence="2 3" key="1">
    <citation type="submission" date="2016-09" db="EMBL/GenBank/DDBJ databases">
        <title>Rhizobium sp. nov., a novel species isolated from the rice rhizosphere.</title>
        <authorList>
            <person name="Zhao J."/>
            <person name="Zhang X."/>
        </authorList>
    </citation>
    <scope>NUCLEOTIDE SEQUENCE [LARGE SCALE GENOMIC DNA]</scope>
    <source>
        <strain evidence="2 3">1.7048</strain>
    </source>
</reference>